<evidence type="ECO:0000256" key="3">
    <source>
        <dbReference type="ARBA" id="ARBA00023274"/>
    </source>
</evidence>
<geneLocation type="plastid" evidence="4"/>
<dbReference type="SUPFAM" id="SSF46561">
    <property type="entry name" value="Ribosomal protein L29 (L29p)"/>
    <property type="match status" value="1"/>
</dbReference>
<dbReference type="NCBIfam" id="TIGR00012">
    <property type="entry name" value="L29"/>
    <property type="match status" value="1"/>
</dbReference>
<dbReference type="InterPro" id="IPR036049">
    <property type="entry name" value="Ribosomal_uL29_sf"/>
</dbReference>
<dbReference type="GO" id="GO:1990904">
    <property type="term" value="C:ribonucleoprotein complex"/>
    <property type="evidence" value="ECO:0007669"/>
    <property type="project" value="UniProtKB-KW"/>
</dbReference>
<evidence type="ECO:0000256" key="1">
    <source>
        <dbReference type="ARBA" id="ARBA00009254"/>
    </source>
</evidence>
<organism evidence="4">
    <name type="scientific">Compsothamnion thuioides</name>
    <dbReference type="NCBI Taxonomy" id="3097386"/>
    <lineage>
        <taxon>Eukaryota</taxon>
        <taxon>Rhodophyta</taxon>
        <taxon>Florideophyceae</taxon>
        <taxon>Rhodymeniophycidae</taxon>
        <taxon>Ceramiales</taxon>
        <taxon>Ceramiaceae</taxon>
        <taxon>Compsothamnion</taxon>
    </lineage>
</organism>
<accession>A0A4D6WRJ8</accession>
<gene>
    <name evidence="4" type="primary">rpl29</name>
</gene>
<dbReference type="AlphaFoldDB" id="A0A4D6WRJ8"/>
<dbReference type="InterPro" id="IPR001854">
    <property type="entry name" value="Ribosomal_uL29"/>
</dbReference>
<keyword evidence="3" id="KW-0687">Ribonucleoprotein</keyword>
<proteinExistence type="inferred from homology"/>
<keyword evidence="4" id="KW-0934">Plastid</keyword>
<keyword evidence="2 4" id="KW-0689">Ribosomal protein</keyword>
<name>A0A4D6WRJ8_9FLOR</name>
<dbReference type="Pfam" id="PF00831">
    <property type="entry name" value="Ribosomal_L29"/>
    <property type="match status" value="1"/>
</dbReference>
<reference evidence="4" key="2">
    <citation type="submission" date="2019-04" db="EMBL/GenBank/DDBJ databases">
        <authorList>
            <person name="Pasella M."/>
        </authorList>
    </citation>
    <scope>NUCLEOTIDE SEQUENCE</scope>
    <source>
        <strain evidence="4">PD2939_11</strain>
    </source>
</reference>
<dbReference type="HAMAP" id="MF_00374">
    <property type="entry name" value="Ribosomal_uL29"/>
    <property type="match status" value="1"/>
</dbReference>
<dbReference type="EMBL" id="MK814630">
    <property type="protein sequence ID" value="QCI05371.1"/>
    <property type="molecule type" value="Genomic_DNA"/>
</dbReference>
<protein>
    <submittedName>
        <fullName evidence="4">Ribosomal protein L29</fullName>
    </submittedName>
</protein>
<dbReference type="GO" id="GO:0003735">
    <property type="term" value="F:structural constituent of ribosome"/>
    <property type="evidence" value="ECO:0007669"/>
    <property type="project" value="InterPro"/>
</dbReference>
<comment type="similarity">
    <text evidence="1">Belongs to the universal ribosomal protein uL29 family.</text>
</comment>
<dbReference type="GO" id="GO:0005840">
    <property type="term" value="C:ribosome"/>
    <property type="evidence" value="ECO:0007669"/>
    <property type="project" value="UniProtKB-KW"/>
</dbReference>
<reference evidence="4" key="1">
    <citation type="journal article" date="2019" name="Mol. Phylogenet. Evol.">
        <title>Morphological evolution and classification of the red algal order Ceramiales inferred using plastid phylogenomics.</title>
        <authorList>
            <person name="Diaz-Tapia P."/>
            <person name="Pasella M.M."/>
            <person name="Verbruggen H."/>
            <person name="Maggs C.A."/>
        </authorList>
    </citation>
    <scope>NUCLEOTIDE SEQUENCE</scope>
    <source>
        <strain evidence="4">PD2939_11</strain>
    </source>
</reference>
<sequence length="58" mass="6806">MNEIKNIDDNSIKNQINKLKKQLILIEIKKATRQDIKPHIIKQIKNKISQLLTLSKNN</sequence>
<dbReference type="Gene3D" id="1.10.287.310">
    <property type="match status" value="1"/>
</dbReference>
<evidence type="ECO:0000256" key="2">
    <source>
        <dbReference type="ARBA" id="ARBA00022980"/>
    </source>
</evidence>
<dbReference type="GO" id="GO:0006412">
    <property type="term" value="P:translation"/>
    <property type="evidence" value="ECO:0007669"/>
    <property type="project" value="InterPro"/>
</dbReference>
<evidence type="ECO:0000313" key="4">
    <source>
        <dbReference type="EMBL" id="QCI05371.1"/>
    </source>
</evidence>